<name>B8HIL2_PSECP</name>
<geneLocation type="plasmid" evidence="1 2">
    <name>pACHL01</name>
</geneLocation>
<evidence type="ECO:0000313" key="2">
    <source>
        <dbReference type="Proteomes" id="UP000002505"/>
    </source>
</evidence>
<organism evidence="1 2">
    <name type="scientific">Pseudarthrobacter chlorophenolicus (strain ATCC 700700 / DSM 12829 / CIP 107037 / JCM 12360 / KCTC 9906 / NCIMB 13794 / A6)</name>
    <name type="common">Arthrobacter chlorophenolicus</name>
    <dbReference type="NCBI Taxonomy" id="452863"/>
    <lineage>
        <taxon>Bacteria</taxon>
        <taxon>Bacillati</taxon>
        <taxon>Actinomycetota</taxon>
        <taxon>Actinomycetes</taxon>
        <taxon>Micrococcales</taxon>
        <taxon>Micrococcaceae</taxon>
        <taxon>Pseudarthrobacter</taxon>
    </lineage>
</organism>
<protein>
    <submittedName>
        <fullName evidence="1">Uncharacterized protein</fullName>
    </submittedName>
</protein>
<dbReference type="RefSeq" id="WP_012623276.1">
    <property type="nucleotide sequence ID" value="NC_011879.1"/>
</dbReference>
<dbReference type="KEGG" id="ach:Achl_4308"/>
<sequence>MAKTPGTDPLGALHAAMTFSSMDWGASQDTACIYGIAVGWDGPAMAELASKFHWSPQKVTNLRKLRRYYRAAERAEERRRQPALRKRTDG</sequence>
<reference evidence="1" key="1">
    <citation type="submission" date="2009-01" db="EMBL/GenBank/DDBJ databases">
        <title>Complete sequence of plasmid1 of Arthrobacter chlorophenolicus A6.</title>
        <authorList>
            <consortium name="US DOE Joint Genome Institute"/>
            <person name="Lucas S."/>
            <person name="Copeland A."/>
            <person name="Lapidus A."/>
            <person name="Glavina del Rio T."/>
            <person name="Tice H."/>
            <person name="Bruce D."/>
            <person name="Goodwin L."/>
            <person name="Pitluck S."/>
            <person name="Goltsman E."/>
            <person name="Clum A."/>
            <person name="Larimer F."/>
            <person name="Land M."/>
            <person name="Hauser L."/>
            <person name="Kyrpides N."/>
            <person name="Mikhailova N."/>
            <person name="Jansson J."/>
            <person name="Richardson P."/>
        </authorList>
    </citation>
    <scope>NUCLEOTIDE SEQUENCE [LARGE SCALE GENOMIC DNA]</scope>
    <source>
        <strain evidence="1">A6</strain>
        <plasmid evidence="1">pACHL01</plasmid>
    </source>
</reference>
<gene>
    <name evidence="1" type="ordered locus">Achl_4308</name>
</gene>
<dbReference type="AlphaFoldDB" id="B8HIL2"/>
<dbReference type="EMBL" id="CP001342">
    <property type="protein sequence ID" value="ACL42259.1"/>
    <property type="molecule type" value="Genomic_DNA"/>
</dbReference>
<keyword evidence="2" id="KW-1185">Reference proteome</keyword>
<dbReference type="Proteomes" id="UP000002505">
    <property type="component" value="Plasmid pACHL01"/>
</dbReference>
<proteinExistence type="predicted"/>
<evidence type="ECO:0000313" key="1">
    <source>
        <dbReference type="EMBL" id="ACL42259.1"/>
    </source>
</evidence>
<accession>B8HIL2</accession>
<keyword evidence="1" id="KW-0614">Plasmid</keyword>
<dbReference type="HOGENOM" id="CLU_2434494_0_0_11"/>